<evidence type="ECO:0000256" key="1">
    <source>
        <dbReference type="SAM" id="Phobius"/>
    </source>
</evidence>
<keyword evidence="1" id="KW-0472">Membrane</keyword>
<dbReference type="EMBL" id="JBHSXM010000001">
    <property type="protein sequence ID" value="MFC6834991.1"/>
    <property type="molecule type" value="Genomic_DNA"/>
</dbReference>
<feature type="transmembrane region" description="Helical" evidence="1">
    <location>
        <begin position="31"/>
        <end position="60"/>
    </location>
</feature>
<dbReference type="RefSeq" id="WP_304446700.1">
    <property type="nucleotide sequence ID" value="NZ_JARRAH010000001.1"/>
</dbReference>
<name>A0ABD5U9W5_9EURY</name>
<feature type="transmembrane region" description="Helical" evidence="1">
    <location>
        <begin position="80"/>
        <end position="101"/>
    </location>
</feature>
<dbReference type="AlphaFoldDB" id="A0ABD5U9W5"/>
<feature type="transmembrane region" description="Helical" evidence="1">
    <location>
        <begin position="138"/>
        <end position="159"/>
    </location>
</feature>
<comment type="caution">
    <text evidence="2">The sequence shown here is derived from an EMBL/GenBank/DDBJ whole genome shotgun (WGS) entry which is preliminary data.</text>
</comment>
<keyword evidence="3" id="KW-1185">Reference proteome</keyword>
<accession>A0ABD5U9W5</accession>
<proteinExistence type="predicted"/>
<protein>
    <submittedName>
        <fullName evidence="2">DUF6789 family protein</fullName>
    </submittedName>
</protein>
<gene>
    <name evidence="2" type="ORF">ACFQHK_00545</name>
</gene>
<dbReference type="InterPro" id="IPR046739">
    <property type="entry name" value="DUF6789"/>
</dbReference>
<dbReference type="Proteomes" id="UP001596406">
    <property type="component" value="Unassembled WGS sequence"/>
</dbReference>
<evidence type="ECO:0000313" key="3">
    <source>
        <dbReference type="Proteomes" id="UP001596406"/>
    </source>
</evidence>
<feature type="transmembrane region" description="Helical" evidence="1">
    <location>
        <begin position="113"/>
        <end position="132"/>
    </location>
</feature>
<dbReference type="Pfam" id="PF20587">
    <property type="entry name" value="DUF6789"/>
    <property type="match status" value="1"/>
</dbReference>
<keyword evidence="1" id="KW-0812">Transmembrane</keyword>
<organism evidence="2 3">
    <name type="scientific">Halomarina ordinaria</name>
    <dbReference type="NCBI Taxonomy" id="3033939"/>
    <lineage>
        <taxon>Archaea</taxon>
        <taxon>Methanobacteriati</taxon>
        <taxon>Methanobacteriota</taxon>
        <taxon>Stenosarchaea group</taxon>
        <taxon>Halobacteria</taxon>
        <taxon>Halobacteriales</taxon>
        <taxon>Natronomonadaceae</taxon>
        <taxon>Halomarina</taxon>
    </lineage>
</organism>
<evidence type="ECO:0000313" key="2">
    <source>
        <dbReference type="EMBL" id="MFC6834991.1"/>
    </source>
</evidence>
<reference evidence="2 3" key="1">
    <citation type="journal article" date="2019" name="Int. J. Syst. Evol. Microbiol.">
        <title>The Global Catalogue of Microorganisms (GCM) 10K type strain sequencing project: providing services to taxonomists for standard genome sequencing and annotation.</title>
        <authorList>
            <consortium name="The Broad Institute Genomics Platform"/>
            <consortium name="The Broad Institute Genome Sequencing Center for Infectious Disease"/>
            <person name="Wu L."/>
            <person name="Ma J."/>
        </authorList>
    </citation>
    <scope>NUCLEOTIDE SEQUENCE [LARGE SCALE GENOMIC DNA]</scope>
    <source>
        <strain evidence="2 3">PSRA2</strain>
    </source>
</reference>
<keyword evidence="1" id="KW-1133">Transmembrane helix</keyword>
<sequence>MADTSQEFDDPTLAEQVAEYDRLFGIVADGVIGAAGGLAGTALMTGVLFLAASVGAFSFASFASLTEPVGLSDVSSPVTVGYLIFLANGMVPWPLLFAALMEYLPGERPPVSGLFFGGALWTGFVMGFYSGFTGLTLVLYLGFTLAAHLVYGFALGLVFEYLSTRPDSLV</sequence>